<dbReference type="Proteomes" id="UP000023152">
    <property type="component" value="Unassembled WGS sequence"/>
</dbReference>
<dbReference type="SUPFAM" id="SSF117281">
    <property type="entry name" value="Kelch motif"/>
    <property type="match status" value="1"/>
</dbReference>
<sequence length="373" mass="42737">MDTAKDFEKAPPLPLELSKSVCIGLTEEVLICGAISNPNCFSYSTRQQSYRFITTYPERIWRMRGHIVVKCKKLLSHECEIKKEEEEGEEEGEWLLLSFGGQANGNDSHTLWMRYESVWKEGKKKEGANKWKALMNGKTKQAIELSAYGSKARACVGGEQGHLLFVIEQQNIDILDLHTCQYVLKSSQLPHVFSSSLLMVPLTHKNIPVTNHFLVMEEEHSLLFKFDEVNASIQWRTFKDDEKEDYENTHKIKTIKQESIQHENGHLQMDGDGNNDSGHFRRHFGYVCLFDHIITMGGVVDRHATNHVAVYSMATKQWTLQQLHLPVHVYALTCVATSHHMSIHCFGGRNPIHQVQAYHFSIPTASILRFSRL</sequence>
<keyword evidence="2" id="KW-1185">Reference proteome</keyword>
<comment type="caution">
    <text evidence="1">The sequence shown here is derived from an EMBL/GenBank/DDBJ whole genome shotgun (WGS) entry which is preliminary data.</text>
</comment>
<proteinExistence type="predicted"/>
<dbReference type="AlphaFoldDB" id="X6MEE3"/>
<feature type="non-terminal residue" evidence="1">
    <location>
        <position position="373"/>
    </location>
</feature>
<gene>
    <name evidence="1" type="ORF">RFI_25985</name>
</gene>
<name>X6MEE3_RETFI</name>
<evidence type="ECO:0000313" key="1">
    <source>
        <dbReference type="EMBL" id="ETO11390.1"/>
    </source>
</evidence>
<dbReference type="InterPro" id="IPR015915">
    <property type="entry name" value="Kelch-typ_b-propeller"/>
</dbReference>
<organism evidence="1 2">
    <name type="scientific">Reticulomyxa filosa</name>
    <dbReference type="NCBI Taxonomy" id="46433"/>
    <lineage>
        <taxon>Eukaryota</taxon>
        <taxon>Sar</taxon>
        <taxon>Rhizaria</taxon>
        <taxon>Retaria</taxon>
        <taxon>Foraminifera</taxon>
        <taxon>Monothalamids</taxon>
        <taxon>Reticulomyxidae</taxon>
        <taxon>Reticulomyxa</taxon>
    </lineage>
</organism>
<dbReference type="Gene3D" id="2.120.10.80">
    <property type="entry name" value="Kelch-type beta propeller"/>
    <property type="match status" value="1"/>
</dbReference>
<dbReference type="EMBL" id="ASPP01022530">
    <property type="protein sequence ID" value="ETO11390.1"/>
    <property type="molecule type" value="Genomic_DNA"/>
</dbReference>
<evidence type="ECO:0000313" key="2">
    <source>
        <dbReference type="Proteomes" id="UP000023152"/>
    </source>
</evidence>
<reference evidence="1 2" key="1">
    <citation type="journal article" date="2013" name="Curr. Biol.">
        <title>The Genome of the Foraminiferan Reticulomyxa filosa.</title>
        <authorList>
            <person name="Glockner G."/>
            <person name="Hulsmann N."/>
            <person name="Schleicher M."/>
            <person name="Noegel A.A."/>
            <person name="Eichinger L."/>
            <person name="Gallinger C."/>
            <person name="Pawlowski J."/>
            <person name="Sierra R."/>
            <person name="Euteneuer U."/>
            <person name="Pillet L."/>
            <person name="Moustafa A."/>
            <person name="Platzer M."/>
            <person name="Groth M."/>
            <person name="Szafranski K."/>
            <person name="Schliwa M."/>
        </authorList>
    </citation>
    <scope>NUCLEOTIDE SEQUENCE [LARGE SCALE GENOMIC DNA]</scope>
</reference>
<accession>X6MEE3</accession>
<protein>
    <submittedName>
        <fullName evidence="1">Uncharacterized protein</fullName>
    </submittedName>
</protein>